<evidence type="ECO:0000259" key="1">
    <source>
        <dbReference type="Pfam" id="PF00144"/>
    </source>
</evidence>
<sequence>MGTAAVVIAASAISGCAGAQVPRDDGPHLQRYVDAITALGVTGVQARAVDDAGRSALAVSGVAETDTERPVPHNGYFRVASATKPMVATVVLQLAGEGRLSIDDSVEAYLPGVVVGTGAGREIDGRRITLRQLLQNTSGLLDDYPGFDSKAQYYEHRFDTYSRAELIRRAMAVAPAFEPGQGWAYSNTNFLLAESIIESVTGNSWQVEIEQRILRPLGMRHSVWPSGSTTLPDPHARAYSVFPGSDELVDTTEVLDGTENLISTTADMNTFYRALLGGKLLRPTELGEMQRTVDIDDRTELLWPGGKYGLGLVQRPLPCGGEYWGHGGGDAGYITSDGVAPDGKRSVVVSQTTALPEKMIEQEAEASELVAHALCGT</sequence>
<protein>
    <submittedName>
        <fullName evidence="2">Beta-lactamase family protein</fullName>
    </submittedName>
</protein>
<name>A0A846XNP4_9NOCA</name>
<gene>
    <name evidence="2" type="ORF">HGA13_27670</name>
</gene>
<evidence type="ECO:0000313" key="3">
    <source>
        <dbReference type="Proteomes" id="UP000565715"/>
    </source>
</evidence>
<feature type="domain" description="Beta-lactamase-related" evidence="1">
    <location>
        <begin position="31"/>
        <end position="359"/>
    </location>
</feature>
<comment type="caution">
    <text evidence="2">The sequence shown here is derived from an EMBL/GenBank/DDBJ whole genome shotgun (WGS) entry which is preliminary data.</text>
</comment>
<dbReference type="PANTHER" id="PTHR46825:SF7">
    <property type="entry name" value="D-ALANYL-D-ALANINE CARBOXYPEPTIDASE"/>
    <property type="match status" value="1"/>
</dbReference>
<keyword evidence="3" id="KW-1185">Reference proteome</keyword>
<dbReference type="PANTHER" id="PTHR46825">
    <property type="entry name" value="D-ALANYL-D-ALANINE-CARBOXYPEPTIDASE/ENDOPEPTIDASE AMPH"/>
    <property type="match status" value="1"/>
</dbReference>
<dbReference type="SUPFAM" id="SSF56601">
    <property type="entry name" value="beta-lactamase/transpeptidase-like"/>
    <property type="match status" value="1"/>
</dbReference>
<reference evidence="2 3" key="1">
    <citation type="submission" date="2020-04" db="EMBL/GenBank/DDBJ databases">
        <title>MicrobeNet Type strains.</title>
        <authorList>
            <person name="Nicholson A.C."/>
        </authorList>
    </citation>
    <scope>NUCLEOTIDE SEQUENCE [LARGE SCALE GENOMIC DNA]</scope>
    <source>
        <strain evidence="2 3">DSM 45078</strain>
    </source>
</reference>
<dbReference type="Pfam" id="PF00144">
    <property type="entry name" value="Beta-lactamase"/>
    <property type="match status" value="1"/>
</dbReference>
<proteinExistence type="predicted"/>
<dbReference type="Proteomes" id="UP000565715">
    <property type="component" value="Unassembled WGS sequence"/>
</dbReference>
<dbReference type="InterPro" id="IPR050491">
    <property type="entry name" value="AmpC-like"/>
</dbReference>
<accession>A0A846XNP4</accession>
<dbReference type="InterPro" id="IPR012338">
    <property type="entry name" value="Beta-lactam/transpept-like"/>
</dbReference>
<dbReference type="AlphaFoldDB" id="A0A846XNP4"/>
<evidence type="ECO:0000313" key="2">
    <source>
        <dbReference type="EMBL" id="NKY36819.1"/>
    </source>
</evidence>
<dbReference type="Gene3D" id="3.40.710.10">
    <property type="entry name" value="DD-peptidase/beta-lactamase superfamily"/>
    <property type="match status" value="1"/>
</dbReference>
<dbReference type="EMBL" id="JAAXOO010000007">
    <property type="protein sequence ID" value="NKY36819.1"/>
    <property type="molecule type" value="Genomic_DNA"/>
</dbReference>
<organism evidence="2 3">
    <name type="scientific">Nocardia speluncae</name>
    <dbReference type="NCBI Taxonomy" id="419477"/>
    <lineage>
        <taxon>Bacteria</taxon>
        <taxon>Bacillati</taxon>
        <taxon>Actinomycetota</taxon>
        <taxon>Actinomycetes</taxon>
        <taxon>Mycobacteriales</taxon>
        <taxon>Nocardiaceae</taxon>
        <taxon>Nocardia</taxon>
    </lineage>
</organism>
<dbReference type="InterPro" id="IPR001466">
    <property type="entry name" value="Beta-lactam-related"/>
</dbReference>